<dbReference type="InterPro" id="IPR050109">
    <property type="entry name" value="HTH-type_TetR-like_transc_reg"/>
</dbReference>
<dbReference type="GO" id="GO:0003700">
    <property type="term" value="F:DNA-binding transcription factor activity"/>
    <property type="evidence" value="ECO:0007669"/>
    <property type="project" value="TreeGrafter"/>
</dbReference>
<evidence type="ECO:0000259" key="6">
    <source>
        <dbReference type="PROSITE" id="PS50977"/>
    </source>
</evidence>
<evidence type="ECO:0000313" key="8">
    <source>
        <dbReference type="Proteomes" id="UP000282674"/>
    </source>
</evidence>
<dbReference type="PROSITE" id="PS50977">
    <property type="entry name" value="HTH_TETR_2"/>
    <property type="match status" value="1"/>
</dbReference>
<dbReference type="Pfam" id="PF00440">
    <property type="entry name" value="TetR_N"/>
    <property type="match status" value="1"/>
</dbReference>
<proteinExistence type="predicted"/>
<comment type="caution">
    <text evidence="7">The sequence shown here is derived from an EMBL/GenBank/DDBJ whole genome shotgun (WGS) entry which is preliminary data.</text>
</comment>
<feature type="region of interest" description="Disordered" evidence="5">
    <location>
        <begin position="147"/>
        <end position="167"/>
    </location>
</feature>
<dbReference type="OrthoDB" id="8701707at2"/>
<organism evidence="7 8">
    <name type="scientific">Actinomadura harenae</name>
    <dbReference type="NCBI Taxonomy" id="2483351"/>
    <lineage>
        <taxon>Bacteria</taxon>
        <taxon>Bacillati</taxon>
        <taxon>Actinomycetota</taxon>
        <taxon>Actinomycetes</taxon>
        <taxon>Streptosporangiales</taxon>
        <taxon>Thermomonosporaceae</taxon>
        <taxon>Actinomadura</taxon>
    </lineage>
</organism>
<dbReference type="PANTHER" id="PTHR30055">
    <property type="entry name" value="HTH-TYPE TRANSCRIPTIONAL REGULATOR RUTR"/>
    <property type="match status" value="1"/>
</dbReference>
<evidence type="ECO:0000256" key="2">
    <source>
        <dbReference type="ARBA" id="ARBA00023125"/>
    </source>
</evidence>
<gene>
    <name evidence="7" type="ORF">EBO15_36485</name>
</gene>
<keyword evidence="1" id="KW-0805">Transcription regulation</keyword>
<dbReference type="Proteomes" id="UP000282674">
    <property type="component" value="Unassembled WGS sequence"/>
</dbReference>
<sequence length="214" mass="22413">MGRPARHDRDRLLDAAVDLAFEAGPAGVTVAAVARAAGAPSGSVYHRFPSAAALLAAVWLRALERFQDGFVAAATSGPADRAALDAARHVVSWSRAHPREALVLQYGPRDFGQAEWPDADKDRLARGNRRVREALDALATRLAALPAAHPTGHPAPPAGRHGLPPDPGRVVLAVVDVPQSVVARHLREGTPIPASADDLVAETAAVLLGIRPVN</sequence>
<dbReference type="EMBL" id="RFFG01000113">
    <property type="protein sequence ID" value="RMI37223.1"/>
    <property type="molecule type" value="Genomic_DNA"/>
</dbReference>
<feature type="domain" description="HTH tetR-type" evidence="6">
    <location>
        <begin position="6"/>
        <end position="66"/>
    </location>
</feature>
<evidence type="ECO:0000256" key="4">
    <source>
        <dbReference type="PROSITE-ProRule" id="PRU00335"/>
    </source>
</evidence>
<protein>
    <submittedName>
        <fullName evidence="7">TetR family transcriptional regulator</fullName>
    </submittedName>
</protein>
<dbReference type="PRINTS" id="PR00455">
    <property type="entry name" value="HTHTETR"/>
</dbReference>
<dbReference type="SUPFAM" id="SSF46689">
    <property type="entry name" value="Homeodomain-like"/>
    <property type="match status" value="1"/>
</dbReference>
<feature type="DNA-binding region" description="H-T-H motif" evidence="4">
    <location>
        <begin position="29"/>
        <end position="48"/>
    </location>
</feature>
<dbReference type="AlphaFoldDB" id="A0A3M2LL12"/>
<keyword evidence="8" id="KW-1185">Reference proteome</keyword>
<evidence type="ECO:0000256" key="1">
    <source>
        <dbReference type="ARBA" id="ARBA00023015"/>
    </source>
</evidence>
<dbReference type="GO" id="GO:0000976">
    <property type="term" value="F:transcription cis-regulatory region binding"/>
    <property type="evidence" value="ECO:0007669"/>
    <property type="project" value="TreeGrafter"/>
</dbReference>
<feature type="compositionally biased region" description="Low complexity" evidence="5">
    <location>
        <begin position="147"/>
        <end position="162"/>
    </location>
</feature>
<accession>A0A3M2LL12</accession>
<reference evidence="7 8" key="1">
    <citation type="submission" date="2018-10" db="EMBL/GenBank/DDBJ databases">
        <title>Isolation from soil.</title>
        <authorList>
            <person name="Hu J."/>
        </authorList>
    </citation>
    <scope>NUCLEOTIDE SEQUENCE [LARGE SCALE GENOMIC DNA]</scope>
    <source>
        <strain evidence="7 8">NEAU-Ht49</strain>
    </source>
</reference>
<evidence type="ECO:0000256" key="5">
    <source>
        <dbReference type="SAM" id="MobiDB-lite"/>
    </source>
</evidence>
<dbReference type="InterPro" id="IPR001647">
    <property type="entry name" value="HTH_TetR"/>
</dbReference>
<keyword evidence="3" id="KW-0804">Transcription</keyword>
<evidence type="ECO:0000313" key="7">
    <source>
        <dbReference type="EMBL" id="RMI37223.1"/>
    </source>
</evidence>
<evidence type="ECO:0000256" key="3">
    <source>
        <dbReference type="ARBA" id="ARBA00023163"/>
    </source>
</evidence>
<keyword evidence="2 4" id="KW-0238">DNA-binding</keyword>
<dbReference type="InterPro" id="IPR009057">
    <property type="entry name" value="Homeodomain-like_sf"/>
</dbReference>
<dbReference type="RefSeq" id="WP_122199034.1">
    <property type="nucleotide sequence ID" value="NZ_JBHSKC010000020.1"/>
</dbReference>
<dbReference type="Gene3D" id="1.10.357.10">
    <property type="entry name" value="Tetracycline Repressor, domain 2"/>
    <property type="match status" value="1"/>
</dbReference>
<name>A0A3M2LL12_9ACTN</name>
<dbReference type="PANTHER" id="PTHR30055:SF234">
    <property type="entry name" value="HTH-TYPE TRANSCRIPTIONAL REGULATOR BETI"/>
    <property type="match status" value="1"/>
</dbReference>